<name>A0A9D7EDQ2_9PROT</name>
<dbReference type="EMBL" id="JADJEV010000005">
    <property type="protein sequence ID" value="MBK6975677.1"/>
    <property type="molecule type" value="Genomic_DNA"/>
</dbReference>
<comment type="caution">
    <text evidence="2">The sequence shown here is derived from an EMBL/GenBank/DDBJ whole genome shotgun (WGS) entry which is preliminary data.</text>
</comment>
<reference evidence="2" key="1">
    <citation type="submission" date="2020-10" db="EMBL/GenBank/DDBJ databases">
        <title>Connecting structure to function with the recovery of over 1000 high-quality activated sludge metagenome-assembled genomes encoding full-length rRNA genes using long-read sequencing.</title>
        <authorList>
            <person name="Singleton C.M."/>
            <person name="Petriglieri F."/>
            <person name="Kristensen J.M."/>
            <person name="Kirkegaard R.H."/>
            <person name="Michaelsen T.Y."/>
            <person name="Andersen M.H."/>
            <person name="Karst S.M."/>
            <person name="Dueholm M.S."/>
            <person name="Nielsen P.H."/>
            <person name="Albertsen M."/>
        </authorList>
    </citation>
    <scope>NUCLEOTIDE SEQUENCE</scope>
    <source>
        <strain evidence="2">Bjer_18-Q3-R1-45_BAT3C.347</strain>
    </source>
</reference>
<protein>
    <submittedName>
        <fullName evidence="2">Uncharacterized protein</fullName>
    </submittedName>
</protein>
<evidence type="ECO:0000256" key="1">
    <source>
        <dbReference type="SAM" id="MobiDB-lite"/>
    </source>
</evidence>
<gene>
    <name evidence="2" type="ORF">IPH26_22965</name>
</gene>
<dbReference type="AlphaFoldDB" id="A0A9D7EDQ2"/>
<proteinExistence type="predicted"/>
<dbReference type="Proteomes" id="UP000807785">
    <property type="component" value="Unassembled WGS sequence"/>
</dbReference>
<evidence type="ECO:0000313" key="3">
    <source>
        <dbReference type="Proteomes" id="UP000807785"/>
    </source>
</evidence>
<sequence length="72" mass="8028">MTAGEAGSGRVTYRPSSRSPSTFQLNEKKIYALVQEGPHSGHPCHRQVAVPKQLVTNDWLIETARRHCPTGW</sequence>
<evidence type="ECO:0000313" key="2">
    <source>
        <dbReference type="EMBL" id="MBK6975677.1"/>
    </source>
</evidence>
<accession>A0A9D7EDQ2</accession>
<organism evidence="2 3">
    <name type="scientific">Candidatus Methylophosphatis roskildensis</name>
    <dbReference type="NCBI Taxonomy" id="2899263"/>
    <lineage>
        <taxon>Bacteria</taxon>
        <taxon>Pseudomonadati</taxon>
        <taxon>Pseudomonadota</taxon>
        <taxon>Betaproteobacteria</taxon>
        <taxon>Nitrosomonadales</taxon>
        <taxon>Sterolibacteriaceae</taxon>
        <taxon>Candidatus Methylophosphatis</taxon>
    </lineage>
</organism>
<feature type="region of interest" description="Disordered" evidence="1">
    <location>
        <begin position="1"/>
        <end position="21"/>
    </location>
</feature>